<comment type="caution">
    <text evidence="1">The sequence shown here is derived from an EMBL/GenBank/DDBJ whole genome shotgun (WGS) entry which is preliminary data.</text>
</comment>
<protein>
    <submittedName>
        <fullName evidence="1">Uncharacterized protein</fullName>
    </submittedName>
</protein>
<proteinExistence type="predicted"/>
<evidence type="ECO:0000313" key="2">
    <source>
        <dbReference type="Proteomes" id="UP000269221"/>
    </source>
</evidence>
<keyword evidence="2" id="KW-1185">Reference proteome</keyword>
<accession>A0A3M0K6K3</accession>
<name>A0A3M0K6K3_HIRRU</name>
<organism evidence="1 2">
    <name type="scientific">Hirundo rustica rustica</name>
    <dbReference type="NCBI Taxonomy" id="333673"/>
    <lineage>
        <taxon>Eukaryota</taxon>
        <taxon>Metazoa</taxon>
        <taxon>Chordata</taxon>
        <taxon>Craniata</taxon>
        <taxon>Vertebrata</taxon>
        <taxon>Euteleostomi</taxon>
        <taxon>Archelosauria</taxon>
        <taxon>Archosauria</taxon>
        <taxon>Dinosauria</taxon>
        <taxon>Saurischia</taxon>
        <taxon>Theropoda</taxon>
        <taxon>Coelurosauria</taxon>
        <taxon>Aves</taxon>
        <taxon>Neognathae</taxon>
        <taxon>Neoaves</taxon>
        <taxon>Telluraves</taxon>
        <taxon>Australaves</taxon>
        <taxon>Passeriformes</taxon>
        <taxon>Sylvioidea</taxon>
        <taxon>Hirundinidae</taxon>
        <taxon>Hirundo</taxon>
    </lineage>
</organism>
<dbReference type="OrthoDB" id="43122at2759"/>
<dbReference type="AlphaFoldDB" id="A0A3M0K6K3"/>
<reference evidence="1 2" key="1">
    <citation type="submission" date="2018-07" db="EMBL/GenBank/DDBJ databases">
        <title>A high quality draft genome assembly of the barn swallow (H. rustica rustica).</title>
        <authorList>
            <person name="Formenti G."/>
            <person name="Chiara M."/>
            <person name="Poveda L."/>
            <person name="Francoijs K.-J."/>
            <person name="Bonisoli-Alquati A."/>
            <person name="Canova L."/>
            <person name="Gianfranceschi L."/>
            <person name="Horner D.S."/>
            <person name="Saino N."/>
        </authorList>
    </citation>
    <scope>NUCLEOTIDE SEQUENCE [LARGE SCALE GENOMIC DNA]</scope>
    <source>
        <strain evidence="1">Chelidonia</strain>
        <tissue evidence="1">Blood</tissue>
    </source>
</reference>
<gene>
    <name evidence="1" type="ORF">DUI87_19927</name>
</gene>
<dbReference type="Proteomes" id="UP000269221">
    <property type="component" value="Unassembled WGS sequence"/>
</dbReference>
<evidence type="ECO:0000313" key="1">
    <source>
        <dbReference type="EMBL" id="RMC02737.1"/>
    </source>
</evidence>
<sequence length="106" mass="11998">MAELSAERLRALPGSWSYGISQGGRVFFINYALCNVLQNRARSVVFIQLQVLSIPFDEYLLSITFDEYLLKHKNLIFGNKKSSQVAFVGVLLPEPRGTMEDINQQS</sequence>
<dbReference type="EMBL" id="QRBI01000131">
    <property type="protein sequence ID" value="RMC02737.1"/>
    <property type="molecule type" value="Genomic_DNA"/>
</dbReference>